<dbReference type="GeneID" id="75912740"/>
<dbReference type="Gene3D" id="1.20.5.110">
    <property type="match status" value="1"/>
</dbReference>
<keyword evidence="7 11" id="KW-0653">Protein transport</keyword>
<accession>A0AAD5EE97</accession>
<dbReference type="AlphaFoldDB" id="A0AAD5EE97"/>
<comment type="caution">
    <text evidence="11">Lacks conserved residue(s) required for the propagation of feature annotation.</text>
</comment>
<name>A0AAD5EE97_UMBRA</name>
<evidence type="ECO:0000256" key="5">
    <source>
        <dbReference type="ARBA" id="ARBA00022824"/>
    </source>
</evidence>
<dbReference type="InterPro" id="IPR041672">
    <property type="entry name" value="Bap31/Bap29_C"/>
</dbReference>
<evidence type="ECO:0000256" key="1">
    <source>
        <dbReference type="ARBA" id="ARBA00004477"/>
    </source>
</evidence>
<dbReference type="InterPro" id="IPR040463">
    <property type="entry name" value="BAP29/BAP31_N"/>
</dbReference>
<dbReference type="GO" id="GO:0070973">
    <property type="term" value="P:protein localization to endoplasmic reticulum exit site"/>
    <property type="evidence" value="ECO:0007669"/>
    <property type="project" value="UniProtKB-UniRule"/>
</dbReference>
<comment type="caution">
    <text evidence="15">The sequence shown here is derived from an EMBL/GenBank/DDBJ whole genome shotgun (WGS) entry which is preliminary data.</text>
</comment>
<keyword evidence="6 11" id="KW-0931">ER-Golgi transport</keyword>
<dbReference type="EMBL" id="MU620904">
    <property type="protein sequence ID" value="KAI8581812.1"/>
    <property type="molecule type" value="Genomic_DNA"/>
</dbReference>
<evidence type="ECO:0000313" key="16">
    <source>
        <dbReference type="Proteomes" id="UP001206595"/>
    </source>
</evidence>
<feature type="transmembrane region" description="Helical" evidence="11">
    <location>
        <begin position="7"/>
        <end position="27"/>
    </location>
</feature>
<dbReference type="Pfam" id="PF18035">
    <property type="entry name" value="Bap31_Bap29_C"/>
    <property type="match status" value="1"/>
</dbReference>
<feature type="transmembrane region" description="Helical" evidence="11">
    <location>
        <begin position="47"/>
        <end position="66"/>
    </location>
</feature>
<comment type="similarity">
    <text evidence="2 11">Belongs to the BCAP29/BCAP31 family.</text>
</comment>
<dbReference type="GO" id="GO:0006886">
    <property type="term" value="P:intracellular protein transport"/>
    <property type="evidence" value="ECO:0007669"/>
    <property type="project" value="UniProtKB-UniRule"/>
</dbReference>
<evidence type="ECO:0000256" key="11">
    <source>
        <dbReference type="RuleBase" id="RU367026"/>
    </source>
</evidence>
<dbReference type="PANTHER" id="PTHR12701:SF20">
    <property type="entry name" value="ENDOPLASMIC RETICULUM TRANSMEMBRANE PROTEIN"/>
    <property type="match status" value="1"/>
</dbReference>
<sequence>MALHYSICFGIMVTEIVIFGVLILPLPKHWRRQLVKFVSTSPMVAKAIHILKIVFVFVFVLFIDAINRLQRPGGLDDQSAAGAHMMHDMRSGAALAARKFYAQRNLYLTGFTLFLSLILSRTHQLLLELSAAEEALEANGQVTNGAESKTLRDEIAELKKKHLDYDTLKKQAAQQNKEFDRLADEHNALEEKSRVGIKETRKEL</sequence>
<evidence type="ECO:0000259" key="13">
    <source>
        <dbReference type="Pfam" id="PF05529"/>
    </source>
</evidence>
<evidence type="ECO:0000256" key="10">
    <source>
        <dbReference type="ARBA" id="ARBA00023136"/>
    </source>
</evidence>
<keyword evidence="3 11" id="KW-0813">Transport</keyword>
<dbReference type="Pfam" id="PF05529">
    <property type="entry name" value="Bap31"/>
    <property type="match status" value="1"/>
</dbReference>
<evidence type="ECO:0000259" key="14">
    <source>
        <dbReference type="Pfam" id="PF18035"/>
    </source>
</evidence>
<evidence type="ECO:0000256" key="12">
    <source>
        <dbReference type="SAM" id="Coils"/>
    </source>
</evidence>
<organism evidence="15 16">
    <name type="scientific">Umbelopsis ramanniana AG</name>
    <dbReference type="NCBI Taxonomy" id="1314678"/>
    <lineage>
        <taxon>Eukaryota</taxon>
        <taxon>Fungi</taxon>
        <taxon>Fungi incertae sedis</taxon>
        <taxon>Mucoromycota</taxon>
        <taxon>Mucoromycotina</taxon>
        <taxon>Umbelopsidomycetes</taxon>
        <taxon>Umbelopsidales</taxon>
        <taxon>Umbelopsidaceae</taxon>
        <taxon>Umbelopsis</taxon>
    </lineage>
</organism>
<keyword evidence="4 11" id="KW-0812">Transmembrane</keyword>
<evidence type="ECO:0000256" key="9">
    <source>
        <dbReference type="ARBA" id="ARBA00023054"/>
    </source>
</evidence>
<keyword evidence="5 11" id="KW-0256">Endoplasmic reticulum</keyword>
<keyword evidence="9 12" id="KW-0175">Coiled coil</keyword>
<keyword evidence="8 11" id="KW-1133">Transmembrane helix</keyword>
<evidence type="ECO:0000256" key="2">
    <source>
        <dbReference type="ARBA" id="ARBA00007956"/>
    </source>
</evidence>
<evidence type="ECO:0000256" key="4">
    <source>
        <dbReference type="ARBA" id="ARBA00022692"/>
    </source>
</evidence>
<comment type="subcellular location">
    <subcellularLocation>
        <location evidence="1 11">Endoplasmic reticulum membrane</location>
        <topology evidence="1 11">Multi-pass membrane protein</topology>
    </subcellularLocation>
</comment>
<dbReference type="RefSeq" id="XP_051446816.1">
    <property type="nucleotide sequence ID" value="XM_051587395.1"/>
</dbReference>
<dbReference type="Proteomes" id="UP001206595">
    <property type="component" value="Unassembled WGS sequence"/>
</dbReference>
<keyword evidence="16" id="KW-1185">Reference proteome</keyword>
<dbReference type="GO" id="GO:0005789">
    <property type="term" value="C:endoplasmic reticulum membrane"/>
    <property type="evidence" value="ECO:0007669"/>
    <property type="project" value="UniProtKB-SubCell"/>
</dbReference>
<evidence type="ECO:0000256" key="8">
    <source>
        <dbReference type="ARBA" id="ARBA00022989"/>
    </source>
</evidence>
<dbReference type="GO" id="GO:0006888">
    <property type="term" value="P:endoplasmic reticulum to Golgi vesicle-mediated transport"/>
    <property type="evidence" value="ECO:0007669"/>
    <property type="project" value="UniProtKB-UniRule"/>
</dbReference>
<evidence type="ECO:0000256" key="7">
    <source>
        <dbReference type="ARBA" id="ARBA00022927"/>
    </source>
</evidence>
<evidence type="ECO:0000256" key="6">
    <source>
        <dbReference type="ARBA" id="ARBA00022892"/>
    </source>
</evidence>
<gene>
    <name evidence="15" type="ORF">K450DRAFT_231284</name>
</gene>
<comment type="function">
    <text evidence="11">May play a role in anterograde transport of membrane proteins from the endoplasmic reticulum to the Golgi.</text>
</comment>
<feature type="coiled-coil region" evidence="12">
    <location>
        <begin position="158"/>
        <end position="192"/>
    </location>
</feature>
<feature type="domain" description="BAP29/BAP31 transmembrane" evidence="13">
    <location>
        <begin position="1"/>
        <end position="138"/>
    </location>
</feature>
<dbReference type="PANTHER" id="PTHR12701">
    <property type="entry name" value="BCR-ASSOCIATED PROTEIN, BAP"/>
    <property type="match status" value="1"/>
</dbReference>
<proteinExistence type="inferred from homology"/>
<protein>
    <recommendedName>
        <fullName evidence="11">Endoplasmic reticulum transmembrane protein</fullName>
    </recommendedName>
</protein>
<evidence type="ECO:0000256" key="3">
    <source>
        <dbReference type="ARBA" id="ARBA00022448"/>
    </source>
</evidence>
<dbReference type="InterPro" id="IPR008417">
    <property type="entry name" value="BAP29/BAP31"/>
</dbReference>
<reference evidence="15" key="2">
    <citation type="journal article" date="2022" name="Proc. Natl. Acad. Sci. U.S.A.">
        <title>Diploid-dominant life cycles characterize the early evolution of Fungi.</title>
        <authorList>
            <person name="Amses K.R."/>
            <person name="Simmons D.R."/>
            <person name="Longcore J.E."/>
            <person name="Mondo S.J."/>
            <person name="Seto K."/>
            <person name="Jeronimo G.H."/>
            <person name="Bonds A.E."/>
            <person name="Quandt C.A."/>
            <person name="Davis W.J."/>
            <person name="Chang Y."/>
            <person name="Federici B.A."/>
            <person name="Kuo A."/>
            <person name="LaButti K."/>
            <person name="Pangilinan J."/>
            <person name="Andreopoulos W."/>
            <person name="Tritt A."/>
            <person name="Riley R."/>
            <person name="Hundley H."/>
            <person name="Johnson J."/>
            <person name="Lipzen A."/>
            <person name="Barry K."/>
            <person name="Lang B.F."/>
            <person name="Cuomo C.A."/>
            <person name="Buchler N.E."/>
            <person name="Grigoriev I.V."/>
            <person name="Spatafora J.W."/>
            <person name="Stajich J.E."/>
            <person name="James T.Y."/>
        </authorList>
    </citation>
    <scope>NUCLEOTIDE SEQUENCE</scope>
    <source>
        <strain evidence="15">AG</strain>
    </source>
</reference>
<evidence type="ECO:0000313" key="15">
    <source>
        <dbReference type="EMBL" id="KAI8581812.1"/>
    </source>
</evidence>
<keyword evidence="10 11" id="KW-0472">Membrane</keyword>
<feature type="domain" description="Bap31/Bap29 cytoplasmic coiled-coil" evidence="14">
    <location>
        <begin position="150"/>
        <end position="190"/>
    </location>
</feature>
<reference evidence="15" key="1">
    <citation type="submission" date="2021-06" db="EMBL/GenBank/DDBJ databases">
        <authorList>
            <consortium name="DOE Joint Genome Institute"/>
            <person name="Mondo S.J."/>
            <person name="Amses K.R."/>
            <person name="Simmons D.R."/>
            <person name="Longcore J.E."/>
            <person name="Seto K."/>
            <person name="Alves G.H."/>
            <person name="Bonds A.E."/>
            <person name="Quandt C.A."/>
            <person name="Davis W.J."/>
            <person name="Chang Y."/>
            <person name="Letcher P.M."/>
            <person name="Powell M.J."/>
            <person name="Kuo A."/>
            <person name="Labutti K."/>
            <person name="Pangilinan J."/>
            <person name="Andreopoulos W."/>
            <person name="Tritt A."/>
            <person name="Riley R."/>
            <person name="Hundley H."/>
            <person name="Johnson J."/>
            <person name="Lipzen A."/>
            <person name="Barry K."/>
            <person name="Berbee M.L."/>
            <person name="Buchler N.E."/>
            <person name="Grigoriev I.V."/>
            <person name="Spatafora J.W."/>
            <person name="Stajich J.E."/>
            <person name="James T.Y."/>
        </authorList>
    </citation>
    <scope>NUCLEOTIDE SEQUENCE</scope>
    <source>
        <strain evidence="15">AG</strain>
    </source>
</reference>